<evidence type="ECO:0000259" key="9">
    <source>
        <dbReference type="PROSITE" id="PS51671"/>
    </source>
</evidence>
<evidence type="ECO:0000313" key="12">
    <source>
        <dbReference type="Proteomes" id="UP001500212"/>
    </source>
</evidence>
<dbReference type="SUPFAM" id="SSF109604">
    <property type="entry name" value="HD-domain/PDEase-like"/>
    <property type="match status" value="1"/>
</dbReference>
<dbReference type="NCBIfam" id="TIGR01693">
    <property type="entry name" value="UTase_glnD"/>
    <property type="match status" value="1"/>
</dbReference>
<evidence type="ECO:0000256" key="7">
    <source>
        <dbReference type="HAMAP-Rule" id="MF_00277"/>
    </source>
</evidence>
<dbReference type="HAMAP" id="MF_00277">
    <property type="entry name" value="PII_uridylyl_transf"/>
    <property type="match status" value="1"/>
</dbReference>
<dbReference type="CDD" id="cd04899">
    <property type="entry name" value="ACT_ACR-UUR-like_2"/>
    <property type="match status" value="1"/>
</dbReference>
<feature type="compositionally biased region" description="Basic and acidic residues" evidence="8">
    <location>
        <begin position="630"/>
        <end position="658"/>
    </location>
</feature>
<feature type="domain" description="ACT" evidence="9">
    <location>
        <begin position="758"/>
        <end position="828"/>
    </location>
</feature>
<dbReference type="Pfam" id="PF01966">
    <property type="entry name" value="HD"/>
    <property type="match status" value="1"/>
</dbReference>
<keyword evidence="12" id="KW-1185">Reference proteome</keyword>
<comment type="function">
    <text evidence="7">Modifies, by uridylylation and deuridylylation, the PII regulatory proteins (GlnB and homologs), in response to the nitrogen status of the cell that GlnD senses through the glutamine level. Under low glutamine levels, catalyzes the conversion of the PII proteins and UTP to PII-UMP and PPi, while under higher glutamine levels, GlnD hydrolyzes PII-UMP to PII and UMP (deuridylylation). Thus, controls uridylylation state and activity of the PII proteins, and plays an important role in the regulation of nitrogen metabolism.</text>
</comment>
<dbReference type="InterPro" id="IPR002912">
    <property type="entry name" value="ACT_dom"/>
</dbReference>
<dbReference type="InterPro" id="IPR045865">
    <property type="entry name" value="ACT-like_dom_sf"/>
</dbReference>
<dbReference type="SUPFAM" id="SSF55021">
    <property type="entry name" value="ACT-like"/>
    <property type="match status" value="1"/>
</dbReference>
<dbReference type="InterPro" id="IPR010043">
    <property type="entry name" value="UTase/UR"/>
</dbReference>
<gene>
    <name evidence="7" type="primary">glnD</name>
    <name evidence="11" type="ORF">GCM10023195_57620</name>
</gene>
<comment type="domain">
    <text evidence="7">Has four distinct domains: an N-terminal nucleotidyltransferase (NT) domain responsible for UTase activity, a central HD domain that encodes UR activity, and two C-terminal ACT domains that seem to have a role in glutamine sensing.</text>
</comment>
<dbReference type="PROSITE" id="PS51831">
    <property type="entry name" value="HD"/>
    <property type="match status" value="1"/>
</dbReference>
<dbReference type="Pfam" id="PF01842">
    <property type="entry name" value="ACT"/>
    <property type="match status" value="1"/>
</dbReference>
<keyword evidence="2 7" id="KW-0548">Nucleotidyltransferase</keyword>
<comment type="cofactor">
    <cofactor evidence="7">
        <name>Mg(2+)</name>
        <dbReference type="ChEBI" id="CHEBI:18420"/>
    </cofactor>
</comment>
<accession>A0ABP8TPF8</accession>
<evidence type="ECO:0000313" key="11">
    <source>
        <dbReference type="EMBL" id="GAA4613340.1"/>
    </source>
</evidence>
<dbReference type="InterPro" id="IPR003607">
    <property type="entry name" value="HD/PDEase_dom"/>
</dbReference>
<dbReference type="InterPro" id="IPR006674">
    <property type="entry name" value="HD_domain"/>
</dbReference>
<comment type="activity regulation">
    <text evidence="7">Uridylyltransferase (UTase) activity is inhibited by glutamine, while glutamine activates uridylyl-removing (UR) activity.</text>
</comment>
<evidence type="ECO:0000256" key="3">
    <source>
        <dbReference type="ARBA" id="ARBA00022737"/>
    </source>
</evidence>
<dbReference type="Proteomes" id="UP001500212">
    <property type="component" value="Unassembled WGS sequence"/>
</dbReference>
<evidence type="ECO:0000256" key="6">
    <source>
        <dbReference type="ARBA" id="ARBA00023268"/>
    </source>
</evidence>
<dbReference type="PANTHER" id="PTHR47320:SF1">
    <property type="entry name" value="BIFUNCTIONAL URIDYLYLTRANSFERASE_URIDYLYL-REMOVING ENZYME"/>
    <property type="match status" value="1"/>
</dbReference>
<dbReference type="Gene3D" id="1.10.3090.10">
    <property type="entry name" value="cca-adding enzyme, domain 2"/>
    <property type="match status" value="1"/>
</dbReference>
<evidence type="ECO:0000256" key="2">
    <source>
        <dbReference type="ARBA" id="ARBA00022695"/>
    </source>
</evidence>
<proteinExistence type="inferred from homology"/>
<evidence type="ECO:0000256" key="5">
    <source>
        <dbReference type="ARBA" id="ARBA00022842"/>
    </source>
</evidence>
<keyword evidence="5 7" id="KW-0460">Magnesium</keyword>
<feature type="region of interest" description="Uridylyltransferase" evidence="7">
    <location>
        <begin position="1"/>
        <end position="300"/>
    </location>
</feature>
<dbReference type="SUPFAM" id="SSF81593">
    <property type="entry name" value="Nucleotidyltransferase substrate binding subunit/domain"/>
    <property type="match status" value="1"/>
</dbReference>
<comment type="catalytic activity">
    <reaction evidence="7">
        <text>[protein-PII]-L-tyrosine + UTP = [protein-PII]-uridylyl-L-tyrosine + diphosphate</text>
        <dbReference type="Rhea" id="RHEA:13673"/>
        <dbReference type="Rhea" id="RHEA-COMP:12147"/>
        <dbReference type="Rhea" id="RHEA-COMP:12148"/>
        <dbReference type="ChEBI" id="CHEBI:33019"/>
        <dbReference type="ChEBI" id="CHEBI:46398"/>
        <dbReference type="ChEBI" id="CHEBI:46858"/>
        <dbReference type="ChEBI" id="CHEBI:90602"/>
        <dbReference type="EC" id="2.7.7.59"/>
    </reaction>
</comment>
<feature type="domain" description="HD" evidence="10">
    <location>
        <begin position="415"/>
        <end position="538"/>
    </location>
</feature>
<dbReference type="GO" id="GO:0016779">
    <property type="term" value="F:nucleotidyltransferase activity"/>
    <property type="evidence" value="ECO:0007669"/>
    <property type="project" value="UniProtKB-KW"/>
</dbReference>
<feature type="compositionally biased region" description="Gly residues" evidence="8">
    <location>
        <begin position="660"/>
        <end position="681"/>
    </location>
</feature>
<reference evidence="12" key="1">
    <citation type="journal article" date="2019" name="Int. J. Syst. Evol. Microbiol.">
        <title>The Global Catalogue of Microorganisms (GCM) 10K type strain sequencing project: providing services to taxonomists for standard genome sequencing and annotation.</title>
        <authorList>
            <consortium name="The Broad Institute Genomics Platform"/>
            <consortium name="The Broad Institute Genome Sequencing Center for Infectious Disease"/>
            <person name="Wu L."/>
            <person name="Ma J."/>
        </authorList>
    </citation>
    <scope>NUCLEOTIDE SEQUENCE [LARGE SCALE GENOMIC DNA]</scope>
    <source>
        <strain evidence="12">JCM 17938</strain>
    </source>
</reference>
<evidence type="ECO:0000256" key="4">
    <source>
        <dbReference type="ARBA" id="ARBA00022801"/>
    </source>
</evidence>
<dbReference type="PANTHER" id="PTHR47320">
    <property type="entry name" value="BIFUNCTIONAL URIDYLYLTRANSFERASE/URIDYLYL-REMOVING ENZYME"/>
    <property type="match status" value="1"/>
</dbReference>
<organism evidence="11 12">
    <name type="scientific">Actinoallomurus liliacearum</name>
    <dbReference type="NCBI Taxonomy" id="1080073"/>
    <lineage>
        <taxon>Bacteria</taxon>
        <taxon>Bacillati</taxon>
        <taxon>Actinomycetota</taxon>
        <taxon>Actinomycetes</taxon>
        <taxon>Streptosporangiales</taxon>
        <taxon>Thermomonosporaceae</taxon>
        <taxon>Actinoallomurus</taxon>
    </lineage>
</organism>
<dbReference type="NCBIfam" id="NF002895">
    <property type="entry name" value="PRK03381.1"/>
    <property type="match status" value="1"/>
</dbReference>
<dbReference type="RefSeq" id="WP_345361235.1">
    <property type="nucleotide sequence ID" value="NZ_BAABHJ010000023.1"/>
</dbReference>
<feature type="region of interest" description="Disordered" evidence="8">
    <location>
        <begin position="622"/>
        <end position="684"/>
    </location>
</feature>
<dbReference type="EC" id="3.1.4.-" evidence="7"/>
<evidence type="ECO:0000256" key="8">
    <source>
        <dbReference type="SAM" id="MobiDB-lite"/>
    </source>
</evidence>
<comment type="caution">
    <text evidence="11">The sequence shown here is derived from an EMBL/GenBank/DDBJ whole genome shotgun (WGS) entry which is preliminary data.</text>
</comment>
<dbReference type="PIRSF" id="PIRSF006288">
    <property type="entry name" value="PII_uridyltransf"/>
    <property type="match status" value="1"/>
</dbReference>
<protein>
    <recommendedName>
        <fullName evidence="7">Bifunctional uridylyltransferase/uridylyl-removing enzyme</fullName>
        <shortName evidence="7">UTase/UR</shortName>
    </recommendedName>
    <alternativeName>
        <fullName evidence="7">Bifunctional [protein-PII] modification enzyme</fullName>
    </alternativeName>
    <alternativeName>
        <fullName evidence="7">Bifunctional nitrogen sensor protein</fullName>
    </alternativeName>
    <domain>
        <recommendedName>
            <fullName evidence="7">[Protein-PII] uridylyltransferase</fullName>
            <shortName evidence="7">PII uridylyltransferase</shortName>
            <shortName evidence="7">UTase</shortName>
            <ecNumber evidence="7">2.7.7.59</ecNumber>
        </recommendedName>
    </domain>
    <domain>
        <recommendedName>
            <fullName evidence="7">[Protein-PII]-UMP uridylyl-removing enzyme</fullName>
            <shortName evidence="7">UR</shortName>
            <ecNumber evidence="7">3.1.4.-</ecNumber>
        </recommendedName>
    </domain>
</protein>
<keyword evidence="3" id="KW-0677">Repeat</keyword>
<comment type="similarity">
    <text evidence="7">Belongs to the GlnD family.</text>
</comment>
<dbReference type="InterPro" id="IPR013546">
    <property type="entry name" value="PII_UdlTrfase/GS_AdlTrfase"/>
</dbReference>
<dbReference type="CDD" id="cd00077">
    <property type="entry name" value="HDc"/>
    <property type="match status" value="1"/>
</dbReference>
<dbReference type="SUPFAM" id="SSF81301">
    <property type="entry name" value="Nucleotidyltransferase"/>
    <property type="match status" value="1"/>
</dbReference>
<evidence type="ECO:0000259" key="10">
    <source>
        <dbReference type="PROSITE" id="PS51831"/>
    </source>
</evidence>
<keyword evidence="6 7" id="KW-0511">Multifunctional enzyme</keyword>
<keyword evidence="1 7" id="KW-0808">Transferase</keyword>
<dbReference type="PROSITE" id="PS51671">
    <property type="entry name" value="ACT"/>
    <property type="match status" value="1"/>
</dbReference>
<comment type="caution">
    <text evidence="7">Lacks conserved residue(s) required for the propagation of feature annotation.</text>
</comment>
<dbReference type="CDD" id="cd05401">
    <property type="entry name" value="NT_GlnE_GlnD_like"/>
    <property type="match status" value="1"/>
</dbReference>
<dbReference type="Pfam" id="PF08335">
    <property type="entry name" value="GlnD_UR_UTase"/>
    <property type="match status" value="1"/>
</dbReference>
<dbReference type="EC" id="2.7.7.59" evidence="7"/>
<name>A0ABP8TPF8_9ACTN</name>
<feature type="region of interest" description="Disordered" evidence="8">
    <location>
        <begin position="1"/>
        <end position="21"/>
    </location>
</feature>
<keyword evidence="4 7" id="KW-0378">Hydrolase</keyword>
<evidence type="ECO:0000256" key="1">
    <source>
        <dbReference type="ARBA" id="ARBA00022679"/>
    </source>
</evidence>
<dbReference type="EMBL" id="BAABHJ010000023">
    <property type="protein sequence ID" value="GAA4613340.1"/>
    <property type="molecule type" value="Genomic_DNA"/>
</dbReference>
<dbReference type="InterPro" id="IPR043519">
    <property type="entry name" value="NT_sf"/>
</dbReference>
<dbReference type="SMART" id="SM00471">
    <property type="entry name" value="HDc"/>
    <property type="match status" value="1"/>
</dbReference>
<sequence>MADVIGETHGPAGGVVPPGRALSRTSATAEARAALGAARADRARDLDRELARLLGAEADVALVAVGSHGREELTPGGDLDLVLLHRDRPDVSALADRLWYPIWDSGRRLDHSVRTPEEARAVAREDMKAALGLISARHLAGDPALTRELREAVLADWRADARRRLPELREMSRSRWSRYGELAFLLEPDLKESHGGLRDVHAIQAVAAAWVAPGPTDAVRAAYDLLLDVRHVLHEQTGRGGDRLVLQEQDAVAGALGLLDAHALLRAVAEAARTITYAADQMWRTVARFCSPPGRPVRRPLADGVVEQDGEVVLALGADARRDPVLVLRAAAAAAQAGLPLATATVERLAAETAPLPDPWPPAARDALVTLLGAGPPAVGVWEALDQAGLIVRLLPDWERVRNRPQRNPVHTYTVDRHLVETAARAAAHTRDVARPDLLLVGALLHDIGKGWPGDHSRTGAVMARDLGRRLGFDAADVRALESIVRHHLLLPETATRRDLDDPVTIETVARTVGDPVVLETLAALAIADGQATGPAAWGGWKARLVAELARRVAAVLAGAPPPVAPGPTPEQLALARHGGGAVRVAGSRITIAAPDRSGLLWQAAGVLALHRLAVRGARAMSWAPAPGPEPDRPSGRTEADRPGGRTEADEPGGRPESDGPGGRTVGDGPGGRAVGDGPGGRTTQADTAVLEFIAVPEYGSGPDPAALEADLRRVLAGRLDVAARLERRARSYRPRKGVPVPPPRVILLDDASNTATVMEVRAHDRPGLLWRIGHALGSCGVQVRAARVETLGAEAVDVFYVVDDEGRPLADRDLRETIREAVLEVVR</sequence>
<comment type="catalytic activity">
    <reaction evidence="7">
        <text>[protein-PII]-uridylyl-L-tyrosine + H2O = [protein-PII]-L-tyrosine + UMP + H(+)</text>
        <dbReference type="Rhea" id="RHEA:48600"/>
        <dbReference type="Rhea" id="RHEA-COMP:12147"/>
        <dbReference type="Rhea" id="RHEA-COMP:12148"/>
        <dbReference type="ChEBI" id="CHEBI:15377"/>
        <dbReference type="ChEBI" id="CHEBI:15378"/>
        <dbReference type="ChEBI" id="CHEBI:46858"/>
        <dbReference type="ChEBI" id="CHEBI:57865"/>
        <dbReference type="ChEBI" id="CHEBI:90602"/>
    </reaction>
</comment>